<feature type="region of interest" description="Disordered" evidence="1">
    <location>
        <begin position="54"/>
        <end position="92"/>
    </location>
</feature>
<dbReference type="Proteomes" id="UP000637267">
    <property type="component" value="Unassembled WGS sequence"/>
</dbReference>
<dbReference type="EMBL" id="BMLX01000001">
    <property type="protein sequence ID" value="GGP19572.1"/>
    <property type="molecule type" value="Genomic_DNA"/>
</dbReference>
<evidence type="ECO:0000313" key="2">
    <source>
        <dbReference type="EMBL" id="GGP19572.1"/>
    </source>
</evidence>
<accession>A0ABQ2P6Z9</accession>
<reference evidence="3" key="1">
    <citation type="journal article" date="2019" name="Int. J. Syst. Evol. Microbiol.">
        <title>The Global Catalogue of Microorganisms (GCM) 10K type strain sequencing project: providing services to taxonomists for standard genome sequencing and annotation.</title>
        <authorList>
            <consortium name="The Broad Institute Genomics Platform"/>
            <consortium name="The Broad Institute Genome Sequencing Center for Infectious Disease"/>
            <person name="Wu L."/>
            <person name="Ma J."/>
        </authorList>
    </citation>
    <scope>NUCLEOTIDE SEQUENCE [LARGE SCALE GENOMIC DNA]</scope>
    <source>
        <strain evidence="3">CGMCC 1.8859</strain>
    </source>
</reference>
<gene>
    <name evidence="2" type="ORF">GCM10010970_11280</name>
</gene>
<organism evidence="2 3">
    <name type="scientific">Silvimonas iriomotensis</name>
    <dbReference type="NCBI Taxonomy" id="449662"/>
    <lineage>
        <taxon>Bacteria</taxon>
        <taxon>Pseudomonadati</taxon>
        <taxon>Pseudomonadota</taxon>
        <taxon>Betaproteobacteria</taxon>
        <taxon>Neisseriales</taxon>
        <taxon>Chitinibacteraceae</taxon>
        <taxon>Silvimonas</taxon>
    </lineage>
</organism>
<proteinExistence type="predicted"/>
<evidence type="ECO:0000256" key="1">
    <source>
        <dbReference type="SAM" id="MobiDB-lite"/>
    </source>
</evidence>
<protein>
    <submittedName>
        <fullName evidence="2">Uncharacterized protein</fullName>
    </submittedName>
</protein>
<sequence>MLNKQQANGKAIGAACRHSGRALEDCFSRNPKVAKSDIFAGWKEMNEYMLAKKMDVVPSSSEDCGPDPDDKKKAAPEQHNTSAASEPAKDGE</sequence>
<keyword evidence="3" id="KW-1185">Reference proteome</keyword>
<comment type="caution">
    <text evidence="2">The sequence shown here is derived from an EMBL/GenBank/DDBJ whole genome shotgun (WGS) entry which is preliminary data.</text>
</comment>
<evidence type="ECO:0000313" key="3">
    <source>
        <dbReference type="Proteomes" id="UP000637267"/>
    </source>
</evidence>
<name>A0ABQ2P6Z9_9NEIS</name>